<dbReference type="PATRIC" id="fig|1305731.5.peg.3413"/>
<dbReference type="Gene3D" id="3.40.50.1980">
    <property type="entry name" value="Nitrogenase molybdenum iron protein domain"/>
    <property type="match status" value="2"/>
</dbReference>
<dbReference type="PANTHER" id="PTHR30535">
    <property type="entry name" value="VITAMIN B12-BINDING PROTEIN"/>
    <property type="match status" value="1"/>
</dbReference>
<protein>
    <submittedName>
        <fullName evidence="3">Iron complex transport system substrate-binding protein</fullName>
    </submittedName>
</protein>
<reference evidence="3 4" key="1">
    <citation type="submission" date="2015-09" db="EMBL/GenBank/DDBJ databases">
        <title>Identification and resolution of microdiversity through metagenomic sequencing of parallel consortia.</title>
        <authorList>
            <person name="Nelson W.C."/>
            <person name="Romine M.F."/>
            <person name="Lindemann S.R."/>
        </authorList>
    </citation>
    <scope>NUCLEOTIDE SEQUENCE [LARGE SCALE GENOMIC DNA]</scope>
    <source>
        <strain evidence="3">HL-55</strain>
    </source>
</reference>
<dbReference type="PROSITE" id="PS50983">
    <property type="entry name" value="FE_B12_PBP"/>
    <property type="match status" value="1"/>
</dbReference>
<dbReference type="SUPFAM" id="SSF53807">
    <property type="entry name" value="Helical backbone' metal receptor"/>
    <property type="match status" value="1"/>
</dbReference>
<organism evidence="3 4">
    <name type="scientific">Marinobacter excellens HL-55</name>
    <dbReference type="NCBI Taxonomy" id="1305731"/>
    <lineage>
        <taxon>Bacteria</taxon>
        <taxon>Pseudomonadati</taxon>
        <taxon>Pseudomonadota</taxon>
        <taxon>Gammaproteobacteria</taxon>
        <taxon>Pseudomonadales</taxon>
        <taxon>Marinobacteraceae</taxon>
        <taxon>Marinobacter</taxon>
    </lineage>
</organism>
<sequence>MIFRVVAWFLLATVFVSSAQAGDPPRVVTADGAITEIVYRLGLESLLVGVDTTSGYPEQTESLPKVGYLRALPFEGVLALKPDLLITSEQAAPEENLDRLARAGVQVEKLPSAWTPKAALERIESVGRLLGSEERAVRLASDLRSKVNRIQQASSARGSEPKVLFILAAGNHSVMLAGEGTAAAALLDSIDAVNAVSGIQGYKPANREAILASQPDAIVIAESTSGQFEIRSWPEVERLDAWQNGRRLVADSMMLLGFGPRLPDAMAAVNEVLPAPSSVAANDS</sequence>
<name>A0A0P8D0L0_9GAMM</name>
<gene>
    <name evidence="3" type="ORF">HLUCCX14_07050</name>
</gene>
<dbReference type="PANTHER" id="PTHR30535:SF4">
    <property type="entry name" value="HEMIN-BINDING PERIPLASMIC PROTEIN HMUT"/>
    <property type="match status" value="1"/>
</dbReference>
<evidence type="ECO:0000259" key="2">
    <source>
        <dbReference type="PROSITE" id="PS50983"/>
    </source>
</evidence>
<keyword evidence="1" id="KW-0732">Signal</keyword>
<dbReference type="Proteomes" id="UP000050416">
    <property type="component" value="Unassembled WGS sequence"/>
</dbReference>
<feature type="chain" id="PRO_5006149066" evidence="1">
    <location>
        <begin position="22"/>
        <end position="284"/>
    </location>
</feature>
<feature type="domain" description="Fe/B12 periplasmic-binding" evidence="2">
    <location>
        <begin position="26"/>
        <end position="280"/>
    </location>
</feature>
<dbReference type="EMBL" id="LJZQ01000007">
    <property type="protein sequence ID" value="KPQ29275.1"/>
    <property type="molecule type" value="Genomic_DNA"/>
</dbReference>
<dbReference type="AlphaFoldDB" id="A0A0P8D0L0"/>
<proteinExistence type="predicted"/>
<dbReference type="InterPro" id="IPR050902">
    <property type="entry name" value="ABC_Transporter_SBP"/>
</dbReference>
<evidence type="ECO:0000313" key="4">
    <source>
        <dbReference type="Proteomes" id="UP000050416"/>
    </source>
</evidence>
<evidence type="ECO:0000313" key="3">
    <source>
        <dbReference type="EMBL" id="KPQ29275.1"/>
    </source>
</evidence>
<accession>A0A0P8D0L0</accession>
<dbReference type="InterPro" id="IPR002491">
    <property type="entry name" value="ABC_transptr_periplasmic_BD"/>
</dbReference>
<dbReference type="Pfam" id="PF01497">
    <property type="entry name" value="Peripla_BP_2"/>
    <property type="match status" value="1"/>
</dbReference>
<comment type="caution">
    <text evidence="3">The sequence shown here is derived from an EMBL/GenBank/DDBJ whole genome shotgun (WGS) entry which is preliminary data.</text>
</comment>
<dbReference type="STRING" id="1305731.GCA_000934705_00027"/>
<feature type="signal peptide" evidence="1">
    <location>
        <begin position="1"/>
        <end position="21"/>
    </location>
</feature>
<evidence type="ECO:0000256" key="1">
    <source>
        <dbReference type="SAM" id="SignalP"/>
    </source>
</evidence>